<dbReference type="InParanoid" id="E8QWT3"/>
<dbReference type="Pfam" id="PF09651">
    <property type="entry name" value="Cas_APE2256"/>
    <property type="match status" value="1"/>
</dbReference>
<evidence type="ECO:0000313" key="4">
    <source>
        <dbReference type="Proteomes" id="UP000008631"/>
    </source>
</evidence>
<proteinExistence type="predicted"/>
<protein>
    <submittedName>
        <fullName evidence="3">CRISPR-associated protein, APE2256 family</fullName>
    </submittedName>
</protein>
<organism evidence="3 4">
    <name type="scientific">Isosphaera pallida (strain ATCC 43644 / DSM 9630 / IS1B)</name>
    <dbReference type="NCBI Taxonomy" id="575540"/>
    <lineage>
        <taxon>Bacteria</taxon>
        <taxon>Pseudomonadati</taxon>
        <taxon>Planctomycetota</taxon>
        <taxon>Planctomycetia</taxon>
        <taxon>Isosphaerales</taxon>
        <taxon>Isosphaeraceae</taxon>
        <taxon>Isosphaera</taxon>
    </lineage>
</organism>
<gene>
    <name evidence="3" type="ordered locus">Isop_2407</name>
</gene>
<reference evidence="3 4" key="2">
    <citation type="journal article" date="2011" name="Stand. Genomic Sci.">
        <title>Complete genome sequence of Isosphaera pallida type strain (IS1B).</title>
        <authorList>
            <consortium name="US DOE Joint Genome Institute (JGI-PGF)"/>
            <person name="Goker M."/>
            <person name="Cleland D."/>
            <person name="Saunders E."/>
            <person name="Lapidus A."/>
            <person name="Nolan M."/>
            <person name="Lucas S."/>
            <person name="Hammon N."/>
            <person name="Deshpande S."/>
            <person name="Cheng J.F."/>
            <person name="Tapia R."/>
            <person name="Han C."/>
            <person name="Goodwin L."/>
            <person name="Pitluck S."/>
            <person name="Liolios K."/>
            <person name="Pagani I."/>
            <person name="Ivanova N."/>
            <person name="Mavromatis K."/>
            <person name="Pati A."/>
            <person name="Chen A."/>
            <person name="Palaniappan K."/>
            <person name="Land M."/>
            <person name="Hauser L."/>
            <person name="Chang Y.J."/>
            <person name="Jeffries C.D."/>
            <person name="Detter J.C."/>
            <person name="Beck B."/>
            <person name="Woyke T."/>
            <person name="Bristow J."/>
            <person name="Eisen J.A."/>
            <person name="Markowitz V."/>
            <person name="Hugenholtz P."/>
            <person name="Kyrpides N.C."/>
            <person name="Klenk H.P."/>
        </authorList>
    </citation>
    <scope>NUCLEOTIDE SEQUENCE [LARGE SCALE GENOMIC DNA]</scope>
    <source>
        <strain evidence="4">ATCC 43644 / DSM 9630 / IS1B</strain>
    </source>
</reference>
<dbReference type="Proteomes" id="UP000008631">
    <property type="component" value="Chromosome"/>
</dbReference>
<name>E8QWT3_ISOPI</name>
<dbReference type="Gene3D" id="3.40.50.10770">
    <property type="entry name" value="Hypothetical protein VC1899 like domain (Restriction endonuclease-like)"/>
    <property type="match status" value="1"/>
</dbReference>
<dbReference type="InterPro" id="IPR013442">
    <property type="entry name" value="SSO1393-like"/>
</dbReference>
<feature type="domain" description="CRISPR system ring nuclease SSO1393-like" evidence="2">
    <location>
        <begin position="48"/>
        <end position="178"/>
    </location>
</feature>
<dbReference type="EMBL" id="CP002353">
    <property type="protein sequence ID" value="ADV62983.1"/>
    <property type="molecule type" value="Genomic_DNA"/>
</dbReference>
<dbReference type="eggNOG" id="COG4006">
    <property type="taxonomic scope" value="Bacteria"/>
</dbReference>
<accession>E8QWT3</accession>
<dbReference type="NCBIfam" id="TIGR02619">
    <property type="entry name" value="putative CRISPR-associated protein, APE2256 family"/>
    <property type="match status" value="1"/>
</dbReference>
<keyword evidence="4" id="KW-1185">Reference proteome</keyword>
<dbReference type="AlphaFoldDB" id="E8QWT3"/>
<dbReference type="STRING" id="575540.Isop_2407"/>
<evidence type="ECO:0000256" key="1">
    <source>
        <dbReference type="SAM" id="MobiDB-lite"/>
    </source>
</evidence>
<evidence type="ECO:0000259" key="2">
    <source>
        <dbReference type="Pfam" id="PF09651"/>
    </source>
</evidence>
<dbReference type="HOGENOM" id="CLU_739078_0_0_0"/>
<reference key="1">
    <citation type="submission" date="2010-11" db="EMBL/GenBank/DDBJ databases">
        <title>The complete sequence of chromosome of Isophaera pallida ATCC 43644.</title>
        <authorList>
            <consortium name="US DOE Joint Genome Institute (JGI-PGF)"/>
            <person name="Lucas S."/>
            <person name="Copeland A."/>
            <person name="Lapidus A."/>
            <person name="Bruce D."/>
            <person name="Goodwin L."/>
            <person name="Pitluck S."/>
            <person name="Kyrpides N."/>
            <person name="Mavromatis K."/>
            <person name="Pagani I."/>
            <person name="Ivanova N."/>
            <person name="Saunders E."/>
            <person name="Brettin T."/>
            <person name="Detter J.C."/>
            <person name="Han C."/>
            <person name="Tapia R."/>
            <person name="Land M."/>
            <person name="Hauser L."/>
            <person name="Markowitz V."/>
            <person name="Cheng J.-F."/>
            <person name="Hugenholtz P."/>
            <person name="Woyke T."/>
            <person name="Wu D."/>
            <person name="Eisen J.A."/>
        </authorList>
    </citation>
    <scope>NUCLEOTIDE SEQUENCE</scope>
    <source>
        <strain>ATCC 43644</strain>
    </source>
</reference>
<dbReference type="KEGG" id="ipa:Isop_2407"/>
<feature type="region of interest" description="Disordered" evidence="1">
    <location>
        <begin position="254"/>
        <end position="274"/>
    </location>
</feature>
<evidence type="ECO:0000313" key="3">
    <source>
        <dbReference type="EMBL" id="ADV62983.1"/>
    </source>
</evidence>
<feature type="compositionally biased region" description="Basic and acidic residues" evidence="1">
    <location>
        <begin position="263"/>
        <end position="273"/>
    </location>
</feature>
<sequence length="354" mass="39114">MHRTILTTVGTSLLTNVDRPWAGWRHKQPLPAADHVETWLQQADPVKASAETHTWYRLGLFDADDKDKVEVVLIHSQTEDGRFCAERLVSMAKHKGLKARPRQVDGLDYSDGQKFNRGLRQLARVVGEEIKRGQAAGTVELAATGGFKAEIAIANLVGAVSDTPVHYIYEQFTSLITIEPIPVTLRADWIGSGAGRKLLEAFESANDVVPLSDIESLLKQDERLLSLVEIDEGHAALNLLGEIAVRLIATPHESWPTPTDLSPNDKKRLDSAAHHRPRGWEQIVDTIANSRYVTLIRYEGSATGGCLKEAPDNDSDLIHRIEGSPALTLRISTTATTSGQRRLVQQVLRKELKV</sequence>